<sequence>MNTSMTVGFKERPFICFEKSEGLLTPNLKSRASNEWTERTQLIRLTVENKATPTPPSIVLKAIKPYQVQALMEELRVRLSIEPSKDIRIWQVKDDVPLLVTFPHAFRTDCRLIVEAERYPRPNESLLCVSVWNEKSQTQSEFVPFLFVNSISVKEIKQQVLKHFQLNPDEYKEWTLYNITYNTKSFFYQDEHTLGGKLKCSNGERFLLDKGAGEGFEKLSKQIYAVTDIRDLSTPFLNADKAMSMEMDGLNTVYCSEEVTTLEVDVDIDYDQLRSKIHSLEQFKNNVPSFQHLLISWYDIAYHRPFSFPCLFSGKLTNQKKWNNEKTTLLAVEVLPEPLPHISQYALFLHIYLARLKPKETNGAENNNTSTNNNNDNNNNNNSNNNGSNSNNSNNNVELEFWPPDEHLRILYDEGEQKITWRRLQAHLATRFKIKPENTYAALYKVRQFRWLELNSSHDERHSSLDEPPWSIKGPGRDGDIIVVFESSEYPSFFKKMDKWPTPPLSAKSRFVAATGGYDEGSYATLTDAPKQLREQQLRIEVD</sequence>
<dbReference type="PANTHER" id="PTHR16148:SF14">
    <property type="entry name" value="MYND-TYPE DOMAIN-CONTAINING PROTEIN"/>
    <property type="match status" value="1"/>
</dbReference>
<keyword evidence="3" id="KW-1185">Reference proteome</keyword>
<proteinExistence type="predicted"/>
<dbReference type="PANTHER" id="PTHR16148">
    <property type="entry name" value="NF-KAPPA-B-REPRESSING FACTOR-RELATED"/>
    <property type="match status" value="1"/>
</dbReference>
<dbReference type="AlphaFoldDB" id="X6MH05"/>
<comment type="caution">
    <text evidence="2">The sequence shown here is derived from an EMBL/GenBank/DDBJ whole genome shotgun (WGS) entry which is preliminary data.</text>
</comment>
<protein>
    <submittedName>
        <fullName evidence="2">Uncharacterized protein</fullName>
    </submittedName>
</protein>
<accession>X6MH05</accession>
<evidence type="ECO:0000313" key="3">
    <source>
        <dbReference type="Proteomes" id="UP000023152"/>
    </source>
</evidence>
<dbReference type="EMBL" id="ASPP01020980">
    <property type="protein sequence ID" value="ETO12906.1"/>
    <property type="molecule type" value="Genomic_DNA"/>
</dbReference>
<dbReference type="Proteomes" id="UP000023152">
    <property type="component" value="Unassembled WGS sequence"/>
</dbReference>
<feature type="region of interest" description="Disordered" evidence="1">
    <location>
        <begin position="362"/>
        <end position="399"/>
    </location>
</feature>
<reference evidence="2 3" key="1">
    <citation type="journal article" date="2013" name="Curr. Biol.">
        <title>The Genome of the Foraminiferan Reticulomyxa filosa.</title>
        <authorList>
            <person name="Glockner G."/>
            <person name="Hulsmann N."/>
            <person name="Schleicher M."/>
            <person name="Noegel A.A."/>
            <person name="Eichinger L."/>
            <person name="Gallinger C."/>
            <person name="Pawlowski J."/>
            <person name="Sierra R."/>
            <person name="Euteneuer U."/>
            <person name="Pillet L."/>
            <person name="Moustafa A."/>
            <person name="Platzer M."/>
            <person name="Groth M."/>
            <person name="Szafranski K."/>
            <person name="Schliwa M."/>
        </authorList>
    </citation>
    <scope>NUCLEOTIDE SEQUENCE [LARGE SCALE GENOMIC DNA]</scope>
</reference>
<evidence type="ECO:0000256" key="1">
    <source>
        <dbReference type="SAM" id="MobiDB-lite"/>
    </source>
</evidence>
<name>X6MH05_RETFI</name>
<gene>
    <name evidence="2" type="ORF">RFI_24467</name>
</gene>
<evidence type="ECO:0000313" key="2">
    <source>
        <dbReference type="EMBL" id="ETO12906.1"/>
    </source>
</evidence>
<feature type="compositionally biased region" description="Low complexity" evidence="1">
    <location>
        <begin position="366"/>
        <end position="396"/>
    </location>
</feature>
<organism evidence="2 3">
    <name type="scientific">Reticulomyxa filosa</name>
    <dbReference type="NCBI Taxonomy" id="46433"/>
    <lineage>
        <taxon>Eukaryota</taxon>
        <taxon>Sar</taxon>
        <taxon>Rhizaria</taxon>
        <taxon>Retaria</taxon>
        <taxon>Foraminifera</taxon>
        <taxon>Monothalamids</taxon>
        <taxon>Reticulomyxidae</taxon>
        <taxon>Reticulomyxa</taxon>
    </lineage>
</organism>